<sequence>MTFNVGRIRDCENRIQRDFVEFAQLWSAVKEDWVDSRRERFEREHLTSIGPSLSRFSASLHDFLDTIHDANRDLDDHYARSD</sequence>
<accession>A0A5C5WTJ6</accession>
<dbReference type="Proteomes" id="UP000316598">
    <property type="component" value="Unassembled WGS sequence"/>
</dbReference>
<evidence type="ECO:0000313" key="2">
    <source>
        <dbReference type="Proteomes" id="UP000316598"/>
    </source>
</evidence>
<evidence type="ECO:0000313" key="1">
    <source>
        <dbReference type="EMBL" id="TWT53996.1"/>
    </source>
</evidence>
<gene>
    <name evidence="1" type="ORF">Pla22_16300</name>
</gene>
<comment type="caution">
    <text evidence="1">The sequence shown here is derived from an EMBL/GenBank/DDBJ whole genome shotgun (WGS) entry which is preliminary data.</text>
</comment>
<name>A0A5C5WTJ6_9BACT</name>
<organism evidence="1 2">
    <name type="scientific">Rubripirellula amarantea</name>
    <dbReference type="NCBI Taxonomy" id="2527999"/>
    <lineage>
        <taxon>Bacteria</taxon>
        <taxon>Pseudomonadati</taxon>
        <taxon>Planctomycetota</taxon>
        <taxon>Planctomycetia</taxon>
        <taxon>Pirellulales</taxon>
        <taxon>Pirellulaceae</taxon>
        <taxon>Rubripirellula</taxon>
    </lineage>
</organism>
<dbReference type="EMBL" id="SJPI01000001">
    <property type="protein sequence ID" value="TWT53996.1"/>
    <property type="molecule type" value="Genomic_DNA"/>
</dbReference>
<protein>
    <submittedName>
        <fullName evidence="1">Uncharacterized protein</fullName>
    </submittedName>
</protein>
<proteinExistence type="predicted"/>
<dbReference type="AlphaFoldDB" id="A0A5C5WTJ6"/>
<keyword evidence="2" id="KW-1185">Reference proteome</keyword>
<reference evidence="1 2" key="1">
    <citation type="submission" date="2019-02" db="EMBL/GenBank/DDBJ databases">
        <title>Deep-cultivation of Planctomycetes and their phenomic and genomic characterization uncovers novel biology.</title>
        <authorList>
            <person name="Wiegand S."/>
            <person name="Jogler M."/>
            <person name="Boedeker C."/>
            <person name="Pinto D."/>
            <person name="Vollmers J."/>
            <person name="Rivas-Marin E."/>
            <person name="Kohn T."/>
            <person name="Peeters S.H."/>
            <person name="Heuer A."/>
            <person name="Rast P."/>
            <person name="Oberbeckmann S."/>
            <person name="Bunk B."/>
            <person name="Jeske O."/>
            <person name="Meyerdierks A."/>
            <person name="Storesund J.E."/>
            <person name="Kallscheuer N."/>
            <person name="Luecker S."/>
            <person name="Lage O.M."/>
            <person name="Pohl T."/>
            <person name="Merkel B.J."/>
            <person name="Hornburger P."/>
            <person name="Mueller R.-W."/>
            <person name="Bruemmer F."/>
            <person name="Labrenz M."/>
            <person name="Spormann A.M."/>
            <person name="Op Den Camp H."/>
            <person name="Overmann J."/>
            <person name="Amann R."/>
            <person name="Jetten M.S.M."/>
            <person name="Mascher T."/>
            <person name="Medema M.H."/>
            <person name="Devos D.P."/>
            <person name="Kaster A.-K."/>
            <person name="Ovreas L."/>
            <person name="Rohde M."/>
            <person name="Galperin M.Y."/>
            <person name="Jogler C."/>
        </authorList>
    </citation>
    <scope>NUCLEOTIDE SEQUENCE [LARGE SCALE GENOMIC DNA]</scope>
    <source>
        <strain evidence="1 2">Pla22</strain>
    </source>
</reference>